<name>A0ABX0ULE2_9BACT</name>
<evidence type="ECO:0000313" key="2">
    <source>
        <dbReference type="EMBL" id="NIJ53813.1"/>
    </source>
</evidence>
<keyword evidence="3" id="KW-1185">Reference proteome</keyword>
<dbReference type="PANTHER" id="PTHR22893">
    <property type="entry name" value="NADH OXIDOREDUCTASE-RELATED"/>
    <property type="match status" value="1"/>
</dbReference>
<dbReference type="InterPro" id="IPR001155">
    <property type="entry name" value="OxRdtase_FMN_N"/>
</dbReference>
<dbReference type="InterPro" id="IPR013785">
    <property type="entry name" value="Aldolase_TIM"/>
</dbReference>
<dbReference type="SUPFAM" id="SSF51395">
    <property type="entry name" value="FMN-linked oxidoreductases"/>
    <property type="match status" value="1"/>
</dbReference>
<dbReference type="EMBL" id="JAASQJ010000003">
    <property type="protein sequence ID" value="NIJ53813.1"/>
    <property type="molecule type" value="Genomic_DNA"/>
</dbReference>
<accession>A0ABX0ULE2</accession>
<gene>
    <name evidence="2" type="ORF">FHS68_002995</name>
</gene>
<evidence type="ECO:0000259" key="1">
    <source>
        <dbReference type="Pfam" id="PF00724"/>
    </source>
</evidence>
<evidence type="ECO:0000313" key="3">
    <source>
        <dbReference type="Proteomes" id="UP001179181"/>
    </source>
</evidence>
<dbReference type="GO" id="GO:0016491">
    <property type="term" value="F:oxidoreductase activity"/>
    <property type="evidence" value="ECO:0007669"/>
    <property type="project" value="UniProtKB-KW"/>
</dbReference>
<organism evidence="2 3">
    <name type="scientific">Dyadobacter arcticus</name>
    <dbReference type="NCBI Taxonomy" id="1078754"/>
    <lineage>
        <taxon>Bacteria</taxon>
        <taxon>Pseudomonadati</taxon>
        <taxon>Bacteroidota</taxon>
        <taxon>Cytophagia</taxon>
        <taxon>Cytophagales</taxon>
        <taxon>Spirosomataceae</taxon>
        <taxon>Dyadobacter</taxon>
    </lineage>
</organism>
<proteinExistence type="predicted"/>
<dbReference type="EC" id="1.-.-.-" evidence="2"/>
<reference evidence="2 3" key="1">
    <citation type="submission" date="2020-03" db="EMBL/GenBank/DDBJ databases">
        <title>Genomic Encyclopedia of Type Strains, Phase IV (KMG-IV): sequencing the most valuable type-strain genomes for metagenomic binning, comparative biology and taxonomic classification.</title>
        <authorList>
            <person name="Goeker M."/>
        </authorList>
    </citation>
    <scope>NUCLEOTIDE SEQUENCE [LARGE SCALE GENOMIC DNA]</scope>
    <source>
        <strain evidence="2 3">DSM 102865</strain>
    </source>
</reference>
<dbReference type="Proteomes" id="UP001179181">
    <property type="component" value="Unassembled WGS sequence"/>
</dbReference>
<keyword evidence="2" id="KW-0560">Oxidoreductase</keyword>
<dbReference type="RefSeq" id="WP_167271357.1">
    <property type="nucleotide sequence ID" value="NZ_JAASQJ010000003.1"/>
</dbReference>
<dbReference type="CDD" id="cd02933">
    <property type="entry name" value="OYE_like_FMN"/>
    <property type="match status" value="1"/>
</dbReference>
<feature type="domain" description="NADH:flavin oxidoreductase/NADH oxidase N-terminal" evidence="1">
    <location>
        <begin position="12"/>
        <end position="332"/>
    </location>
</feature>
<dbReference type="Pfam" id="PF00724">
    <property type="entry name" value="Oxidored_FMN"/>
    <property type="match status" value="1"/>
</dbReference>
<dbReference type="Gene3D" id="3.20.20.70">
    <property type="entry name" value="Aldolase class I"/>
    <property type="match status" value="1"/>
</dbReference>
<sequence>MSKILSEYKQDNFQLKNHIVMAPMTRSRAIGNVPNDLMAKYYGQRTGAGLIITEGTSPAPDGLGYSRIPGIFNAEQTEGWKKVTSAVHAGDSKIFIQLMHTGRIAHTDNLPEGARVVGVSDVRAAGKMWTDQEGMVDNSQPEALTESGVQEVIAGFVKAAQNAVEAGFDGIELHNANGYLLEQFLNPHINNRTDQYGGSIENRSKATLEIAEKIAAAIGKDKVGIRFSPYSTVSDQTAYDVNEVHETYSYLAKKLNEIGIAYIHISLNAETKRETLEAIRQNFTGTIILCNDLTPESAETLLGEGVADLVAFGRPFLANPDFVKRIELGAELNEMDPNTFFSAGEEGYIDYPTLEVLA</sequence>
<dbReference type="PANTHER" id="PTHR22893:SF91">
    <property type="entry name" value="NADPH DEHYDROGENASE 2-RELATED"/>
    <property type="match status" value="1"/>
</dbReference>
<comment type="caution">
    <text evidence="2">The sequence shown here is derived from an EMBL/GenBank/DDBJ whole genome shotgun (WGS) entry which is preliminary data.</text>
</comment>
<dbReference type="InterPro" id="IPR045247">
    <property type="entry name" value="Oye-like"/>
</dbReference>
<protein>
    <submittedName>
        <fullName evidence="2">N-ethylmaleimide reductase</fullName>
        <ecNumber evidence="2">1.-.-.-</ecNumber>
    </submittedName>
</protein>